<evidence type="ECO:0000256" key="1">
    <source>
        <dbReference type="SAM" id="SignalP"/>
    </source>
</evidence>
<protein>
    <recommendedName>
        <fullName evidence="4">Transporter</fullName>
    </recommendedName>
</protein>
<dbReference type="EMBL" id="CP076135">
    <property type="protein sequence ID" value="QWG17138.1"/>
    <property type="molecule type" value="Genomic_DNA"/>
</dbReference>
<dbReference type="KEGG" id="bsei:KMZ68_19445"/>
<sequence length="313" mass="33548">MARAMLRPACRVAFAGLVLVYSSGLALGKDAGEGDDESVKTASAPNIYLDLRTNYATFPAGSLSVGFGSFGLFAGHPVLSRLANLSNLSNIATLPTLPAVSPSSSRTVGLDVPLTVDLNDQVSVYGGFSASASRSDGSDWSAFTINSWNVGFQDDVYEQNGGSIPTITLQSTVTRSAPGVSLPTTSLNTILEFDYALNADETRGLLAGAQYTAVAVDSPRVTINPNFVGYVGGYYQWDNNWKFTGRVGVQSFGGGQLLNRTVFEPFTQPIVRLDLDRMDDDDNRLFGVTAQISWVPKPSYQLTVRTPLYLVKN</sequence>
<name>A0A975NL28_9BRAD</name>
<feature type="signal peptide" evidence="1">
    <location>
        <begin position="1"/>
        <end position="28"/>
    </location>
</feature>
<keyword evidence="1" id="KW-0732">Signal</keyword>
<proteinExistence type="predicted"/>
<evidence type="ECO:0000313" key="3">
    <source>
        <dbReference type="Proteomes" id="UP000680805"/>
    </source>
</evidence>
<reference evidence="2" key="1">
    <citation type="submission" date="2021-06" db="EMBL/GenBank/DDBJ databases">
        <title>Bradyrhizobium sp. S2-11-2 Genome sequencing.</title>
        <authorList>
            <person name="Jin L."/>
        </authorList>
    </citation>
    <scope>NUCLEOTIDE SEQUENCE</scope>
    <source>
        <strain evidence="2">S2-11-2</strain>
    </source>
</reference>
<organism evidence="2 3">
    <name type="scientific">Bradyrhizobium sediminis</name>
    <dbReference type="NCBI Taxonomy" id="2840469"/>
    <lineage>
        <taxon>Bacteria</taxon>
        <taxon>Pseudomonadati</taxon>
        <taxon>Pseudomonadota</taxon>
        <taxon>Alphaproteobacteria</taxon>
        <taxon>Hyphomicrobiales</taxon>
        <taxon>Nitrobacteraceae</taxon>
        <taxon>Bradyrhizobium</taxon>
    </lineage>
</organism>
<gene>
    <name evidence="2" type="ORF">KMZ68_19445</name>
</gene>
<evidence type="ECO:0000313" key="2">
    <source>
        <dbReference type="EMBL" id="QWG17138.1"/>
    </source>
</evidence>
<dbReference type="AlphaFoldDB" id="A0A975NL28"/>
<dbReference type="Proteomes" id="UP000680805">
    <property type="component" value="Chromosome"/>
</dbReference>
<dbReference type="SUPFAM" id="SSF56935">
    <property type="entry name" value="Porins"/>
    <property type="match status" value="1"/>
</dbReference>
<evidence type="ECO:0008006" key="4">
    <source>
        <dbReference type="Google" id="ProtNLM"/>
    </source>
</evidence>
<accession>A0A975NL28</accession>
<feature type="chain" id="PRO_5037286579" description="Transporter" evidence="1">
    <location>
        <begin position="29"/>
        <end position="313"/>
    </location>
</feature>